<comment type="caution">
    <text evidence="1">The sequence shown here is derived from an EMBL/GenBank/DDBJ whole genome shotgun (WGS) entry which is preliminary data.</text>
</comment>
<sequence>MSKRKFDFILVENRFYRDILRIYPNNTYIHSFDDNLPETWDDVYKVYYSFAIIRQYFDDNNKNIVDYSDVLLDMYVDECSIIPDLSQFILYVIDTGETYDYPTLGQPAAEWKIEKETYTIQEVSLNEEIFEFRENYNFSVFNNWTNQGYRFSFDKDTTLLFCNWLNKVNEYLFKKRRFSI</sequence>
<gene>
    <name evidence="1" type="ORF">DXB99_03295</name>
</gene>
<name>A0A3E4YLB4_9FIRM</name>
<protein>
    <submittedName>
        <fullName evidence="1">Uncharacterized protein</fullName>
    </submittedName>
</protein>
<proteinExistence type="predicted"/>
<reference evidence="1 2" key="1">
    <citation type="submission" date="2018-08" db="EMBL/GenBank/DDBJ databases">
        <title>A genome reference for cultivated species of the human gut microbiota.</title>
        <authorList>
            <person name="Zou Y."/>
            <person name="Xue W."/>
            <person name="Luo G."/>
        </authorList>
    </citation>
    <scope>NUCLEOTIDE SEQUENCE [LARGE SCALE GENOMIC DNA]</scope>
    <source>
        <strain evidence="1 2">OM07-13</strain>
    </source>
</reference>
<dbReference type="Proteomes" id="UP000260758">
    <property type="component" value="Unassembled WGS sequence"/>
</dbReference>
<organism evidence="1 2">
    <name type="scientific">Agathobacter rectalis</name>
    <dbReference type="NCBI Taxonomy" id="39491"/>
    <lineage>
        <taxon>Bacteria</taxon>
        <taxon>Bacillati</taxon>
        <taxon>Bacillota</taxon>
        <taxon>Clostridia</taxon>
        <taxon>Lachnospirales</taxon>
        <taxon>Lachnospiraceae</taxon>
        <taxon>Agathobacter</taxon>
    </lineage>
</organism>
<evidence type="ECO:0000313" key="2">
    <source>
        <dbReference type="Proteomes" id="UP000260758"/>
    </source>
</evidence>
<accession>A0A3E4YLB4</accession>
<evidence type="ECO:0000313" key="1">
    <source>
        <dbReference type="EMBL" id="RGM75567.1"/>
    </source>
</evidence>
<dbReference type="EMBL" id="QSTP01000001">
    <property type="protein sequence ID" value="RGM75567.1"/>
    <property type="molecule type" value="Genomic_DNA"/>
</dbReference>
<dbReference type="AlphaFoldDB" id="A0A3E4YLB4"/>
<dbReference type="RefSeq" id="WP_117718323.1">
    <property type="nucleotide sequence ID" value="NZ_QSTP01000001.1"/>
</dbReference>